<keyword evidence="6 9" id="KW-0460">Magnesium</keyword>
<dbReference type="PANTHER" id="PTHR11902:SF1">
    <property type="entry name" value="ENOLASE"/>
    <property type="match status" value="1"/>
</dbReference>
<feature type="active site" description="Proton acceptor" evidence="9 10">
    <location>
        <position position="311"/>
    </location>
</feature>
<dbReference type="AlphaFoldDB" id="A0A1V5SBE8"/>
<evidence type="ECO:0000256" key="6">
    <source>
        <dbReference type="ARBA" id="ARBA00022842"/>
    </source>
</evidence>
<dbReference type="SUPFAM" id="SSF51604">
    <property type="entry name" value="Enolase C-terminal domain-like"/>
    <property type="match status" value="1"/>
</dbReference>
<dbReference type="SUPFAM" id="SSF54826">
    <property type="entry name" value="Enolase N-terminal domain-like"/>
    <property type="match status" value="1"/>
</dbReference>
<dbReference type="FunFam" id="3.30.390.10:FF:000001">
    <property type="entry name" value="Enolase"/>
    <property type="match status" value="1"/>
</dbReference>
<dbReference type="Pfam" id="PF00113">
    <property type="entry name" value="Enolase_C"/>
    <property type="match status" value="2"/>
</dbReference>
<dbReference type="GO" id="GO:0009986">
    <property type="term" value="C:cell surface"/>
    <property type="evidence" value="ECO:0007669"/>
    <property type="project" value="UniProtKB-SubCell"/>
</dbReference>
<dbReference type="GO" id="GO:0000015">
    <property type="term" value="C:phosphopyruvate hydratase complex"/>
    <property type="evidence" value="ECO:0007669"/>
    <property type="project" value="InterPro"/>
</dbReference>
<comment type="caution">
    <text evidence="15">The sequence shown here is derived from an EMBL/GenBank/DDBJ whole genome shotgun (WGS) entry which is preliminary data.</text>
</comment>
<comment type="catalytic activity">
    <reaction evidence="9">
        <text>(2R)-2-phosphoglycerate = phosphoenolpyruvate + H2O</text>
        <dbReference type="Rhea" id="RHEA:10164"/>
        <dbReference type="ChEBI" id="CHEBI:15377"/>
        <dbReference type="ChEBI" id="CHEBI:58289"/>
        <dbReference type="ChEBI" id="CHEBI:58702"/>
        <dbReference type="EC" id="4.2.1.11"/>
    </reaction>
</comment>
<dbReference type="PRINTS" id="PR00148">
    <property type="entry name" value="ENOLASE"/>
</dbReference>
<evidence type="ECO:0000256" key="9">
    <source>
        <dbReference type="HAMAP-Rule" id="MF_00318"/>
    </source>
</evidence>
<dbReference type="SFLD" id="SFLDS00001">
    <property type="entry name" value="Enolase"/>
    <property type="match status" value="1"/>
</dbReference>
<feature type="binding site" evidence="11">
    <location>
        <position position="259"/>
    </location>
    <ligand>
        <name>substrate</name>
    </ligand>
</feature>
<evidence type="ECO:0000256" key="3">
    <source>
        <dbReference type="ARBA" id="ARBA00012058"/>
    </source>
</evidence>
<dbReference type="PROSITE" id="PS00164">
    <property type="entry name" value="ENOLASE"/>
    <property type="match status" value="1"/>
</dbReference>
<dbReference type="GO" id="GO:0006096">
    <property type="term" value="P:glycolytic process"/>
    <property type="evidence" value="ECO:0007669"/>
    <property type="project" value="UniProtKB-UniRule"/>
</dbReference>
<dbReference type="HAMAP" id="MF_00318">
    <property type="entry name" value="Enolase"/>
    <property type="match status" value="1"/>
</dbReference>
<keyword evidence="9 12" id="KW-0479">Metal-binding</keyword>
<comment type="function">
    <text evidence="9">Catalyzes the reversible conversion of 2-phosphoglycerate (2-PG) into phosphoenolpyruvate (PEP). It is essential for the degradation of carbohydrates via glycolysis.</text>
</comment>
<dbReference type="PIRSF" id="PIRSF001400">
    <property type="entry name" value="Enolase"/>
    <property type="match status" value="1"/>
</dbReference>
<dbReference type="EMBL" id="MWBO01000061">
    <property type="protein sequence ID" value="OQA51840.1"/>
    <property type="molecule type" value="Genomic_DNA"/>
</dbReference>
<evidence type="ECO:0000256" key="11">
    <source>
        <dbReference type="PIRSR" id="PIRSR001400-2"/>
    </source>
</evidence>
<dbReference type="Gene3D" id="3.20.20.120">
    <property type="entry name" value="Enolase-like C-terminal domain"/>
    <property type="match status" value="2"/>
</dbReference>
<keyword evidence="7 9" id="KW-0324">Glycolysis</keyword>
<dbReference type="InterPro" id="IPR000941">
    <property type="entry name" value="Enolase"/>
</dbReference>
<dbReference type="Pfam" id="PF03952">
    <property type="entry name" value="Enolase_N"/>
    <property type="match status" value="1"/>
</dbReference>
<evidence type="ECO:0000256" key="12">
    <source>
        <dbReference type="PIRSR" id="PIRSR001400-3"/>
    </source>
</evidence>
<evidence type="ECO:0000259" key="14">
    <source>
        <dbReference type="SMART" id="SM01193"/>
    </source>
</evidence>
<feature type="binding site" evidence="9 12">
    <location>
        <position position="286"/>
    </location>
    <ligand>
        <name>Mg(2+)</name>
        <dbReference type="ChEBI" id="CHEBI:18420"/>
    </ligand>
</feature>
<feature type="domain" description="Enolase N-terminal" evidence="14">
    <location>
        <begin position="4"/>
        <end position="134"/>
    </location>
</feature>
<feature type="binding site" evidence="11">
    <location>
        <position position="167"/>
    </location>
    <ligand>
        <name>substrate</name>
    </ligand>
</feature>
<evidence type="ECO:0000256" key="2">
    <source>
        <dbReference type="ARBA" id="ARBA00009604"/>
    </source>
</evidence>
<accession>A0A1V5SBE8</accession>
<feature type="binding site" evidence="9">
    <location>
        <position position="341"/>
    </location>
    <ligand>
        <name>(2R)-2-phosphoglycerate</name>
        <dbReference type="ChEBI" id="CHEBI:58289"/>
    </ligand>
</feature>
<feature type="binding site" evidence="11">
    <location>
        <position position="158"/>
    </location>
    <ligand>
        <name>substrate</name>
    </ligand>
</feature>
<dbReference type="GO" id="GO:0005576">
    <property type="term" value="C:extracellular region"/>
    <property type="evidence" value="ECO:0007669"/>
    <property type="project" value="UniProtKB-SubCell"/>
</dbReference>
<evidence type="ECO:0000256" key="7">
    <source>
        <dbReference type="ARBA" id="ARBA00023152"/>
    </source>
</evidence>
<dbReference type="Proteomes" id="UP000485367">
    <property type="component" value="Unassembled WGS sequence"/>
</dbReference>
<feature type="domain" description="Enolase C-terminal TIM barrel" evidence="13">
    <location>
        <begin position="142"/>
        <end position="387"/>
    </location>
</feature>
<feature type="binding site" evidence="11">
    <location>
        <position position="362"/>
    </location>
    <ligand>
        <name>substrate</name>
    </ligand>
</feature>
<dbReference type="GO" id="GO:0004634">
    <property type="term" value="F:phosphopyruvate hydratase activity"/>
    <property type="evidence" value="ECO:0007669"/>
    <property type="project" value="UniProtKB-UniRule"/>
</dbReference>
<feature type="binding site" evidence="9">
    <location>
        <position position="340"/>
    </location>
    <ligand>
        <name>(2R)-2-phosphoglycerate</name>
        <dbReference type="ChEBI" id="CHEBI:58289"/>
    </ligand>
</feature>
<comment type="pathway">
    <text evidence="1 9">Carbohydrate degradation; glycolysis; pyruvate from D-glyceraldehyde 3-phosphate: step 4/5.</text>
</comment>
<dbReference type="InterPro" id="IPR020810">
    <property type="entry name" value="Enolase_C"/>
</dbReference>
<keyword evidence="9" id="KW-0963">Cytoplasm</keyword>
<proteinExistence type="inferred from homology"/>
<dbReference type="PANTHER" id="PTHR11902">
    <property type="entry name" value="ENOLASE"/>
    <property type="match status" value="1"/>
</dbReference>
<gene>
    <name evidence="9 15" type="primary">eno</name>
    <name evidence="15" type="ORF">BWY43_00790</name>
</gene>
<feature type="binding site" evidence="9">
    <location>
        <position position="311"/>
    </location>
    <ligand>
        <name>(2R)-2-phosphoglycerate</name>
        <dbReference type="ChEBI" id="CHEBI:58289"/>
    </ligand>
</feature>
<organism evidence="15">
    <name type="scientific">candidate division WS2 bacterium ADurb.Bin280</name>
    <dbReference type="NCBI Taxonomy" id="1852829"/>
    <lineage>
        <taxon>Bacteria</taxon>
        <taxon>candidate division WS2</taxon>
    </lineage>
</organism>
<feature type="binding site" evidence="9 12">
    <location>
        <position position="259"/>
    </location>
    <ligand>
        <name>Mg(2+)</name>
        <dbReference type="ChEBI" id="CHEBI:18420"/>
    </ligand>
</feature>
<evidence type="ECO:0000256" key="4">
    <source>
        <dbReference type="ARBA" id="ARBA00017068"/>
    </source>
</evidence>
<dbReference type="InterPro" id="IPR036849">
    <property type="entry name" value="Enolase-like_C_sf"/>
</dbReference>
<feature type="binding site" evidence="11">
    <location>
        <begin position="338"/>
        <end position="341"/>
    </location>
    <ligand>
        <name>substrate</name>
    </ligand>
</feature>
<reference evidence="15" key="1">
    <citation type="submission" date="2017-02" db="EMBL/GenBank/DDBJ databases">
        <title>Delving into the versatile metabolic prowess of the omnipresent phylum Bacteroidetes.</title>
        <authorList>
            <person name="Nobu M.K."/>
            <person name="Mei R."/>
            <person name="Narihiro T."/>
            <person name="Kuroda K."/>
            <person name="Liu W.-T."/>
        </authorList>
    </citation>
    <scope>NUCLEOTIDE SEQUENCE</scope>
    <source>
        <strain evidence="15">ADurb.Bin280</strain>
    </source>
</reference>
<feature type="binding site" evidence="9">
    <location>
        <position position="235"/>
    </location>
    <ligand>
        <name>Mg(2+)</name>
        <dbReference type="ChEBI" id="CHEBI:18420"/>
    </ligand>
</feature>
<comment type="cofactor">
    <cofactor evidence="9">
        <name>Mg(2+)</name>
        <dbReference type="ChEBI" id="CHEBI:18420"/>
    </cofactor>
    <text evidence="9">Binds a second Mg(2+) ion via substrate during catalysis.</text>
</comment>
<comment type="subcellular location">
    <subcellularLocation>
        <location evidence="9">Cytoplasm</location>
    </subcellularLocation>
    <subcellularLocation>
        <location evidence="9">Secreted</location>
    </subcellularLocation>
    <subcellularLocation>
        <location evidence="9">Cell surface</location>
    </subcellularLocation>
    <text evidence="9">Fractions of enolase are present in both the cytoplasm and on the cell surface.</text>
</comment>
<dbReference type="GO" id="GO:0000287">
    <property type="term" value="F:magnesium ion binding"/>
    <property type="evidence" value="ECO:0007669"/>
    <property type="project" value="UniProtKB-UniRule"/>
</dbReference>
<comment type="cofactor">
    <cofactor evidence="12">
        <name>Mg(2+)</name>
        <dbReference type="ChEBI" id="CHEBI:18420"/>
    </cofactor>
    <text evidence="12">Mg(2+) is required for catalysis and for stabilizing the dimer.</text>
</comment>
<evidence type="ECO:0000256" key="8">
    <source>
        <dbReference type="ARBA" id="ARBA00023239"/>
    </source>
</evidence>
<dbReference type="InterPro" id="IPR029017">
    <property type="entry name" value="Enolase-like_N"/>
</dbReference>
<name>A0A1V5SBE8_9BACT</name>
<dbReference type="EC" id="4.2.1.11" evidence="3 9"/>
<sequence length="387" mass="41950">MEKIVRIIAREILDSRGDPTVEVELETENSIRSIASAPSGASVGSNEAVELRDNDQNRYSGLGVTKAIESIRNTIGPALTGFDVEDQRGVDETMASLDGTTHKSKLGANAILAVSLAACKAGAVSKKIPLYQHIAQLAGNNQPTLPTPMFNFIEGAKHADNNLAIQEFLVLTKADTFKERLRIGSELFHNLKKIIKNRGLDVAVGHEGGFAPNLSGDEEALKLLVESGAQELGLDMAGVTPNGLTLDYIISNYPMATIEDPIEETNWEEWAQVTEKFASSHLIIGDDIFCTNTDRLKQGIEKKTANAVIVKPNQVGTVSQTLDFVALAKQNNYQLVASHRSGETEDTFISDFAVGIGAQYAKFGAPSRGERVAKYNRLLRIEEEIIG</sequence>
<feature type="binding site" evidence="9">
    <location>
        <position position="362"/>
    </location>
    <ligand>
        <name>(2R)-2-phosphoglycerate</name>
        <dbReference type="ChEBI" id="CHEBI:58289"/>
    </ligand>
</feature>
<feature type="binding site" evidence="12">
    <location>
        <position position="247"/>
    </location>
    <ligand>
        <name>Mg(2+)</name>
        <dbReference type="ChEBI" id="CHEBI:18420"/>
    </ligand>
</feature>
<dbReference type="InterPro" id="IPR020811">
    <property type="entry name" value="Enolase_N"/>
</dbReference>
<keyword evidence="8 9" id="KW-0456">Lyase</keyword>
<evidence type="ECO:0000256" key="5">
    <source>
        <dbReference type="ARBA" id="ARBA00022525"/>
    </source>
</evidence>
<keyword evidence="5 9" id="KW-0964">Secreted</keyword>
<dbReference type="SMART" id="SM01192">
    <property type="entry name" value="Enolase_C"/>
    <property type="match status" value="1"/>
</dbReference>
<dbReference type="CDD" id="cd03313">
    <property type="entry name" value="enolase"/>
    <property type="match status" value="1"/>
</dbReference>
<dbReference type="UniPathway" id="UPA00109">
    <property type="reaction ID" value="UER00187"/>
</dbReference>
<comment type="similarity">
    <text evidence="2 9">Belongs to the enolase family.</text>
</comment>
<feature type="binding site" evidence="11">
    <location>
        <position position="286"/>
    </location>
    <ligand>
        <name>substrate</name>
    </ligand>
</feature>
<dbReference type="Gene3D" id="3.30.390.10">
    <property type="entry name" value="Enolase-like, N-terminal domain"/>
    <property type="match status" value="1"/>
</dbReference>
<protein>
    <recommendedName>
        <fullName evidence="4 9">Enolase</fullName>
        <ecNumber evidence="3 9">4.2.1.11</ecNumber>
    </recommendedName>
    <alternativeName>
        <fullName evidence="9">2-phospho-D-glycerate hydro-lyase</fullName>
    </alternativeName>
    <alternativeName>
        <fullName evidence="9">2-phosphoglycerate dehydratase</fullName>
    </alternativeName>
</protein>
<dbReference type="SMART" id="SM01193">
    <property type="entry name" value="Enolase_N"/>
    <property type="match status" value="1"/>
</dbReference>
<dbReference type="InterPro" id="IPR020809">
    <property type="entry name" value="Enolase_CS"/>
</dbReference>
<evidence type="ECO:0000313" key="15">
    <source>
        <dbReference type="EMBL" id="OQA51840.1"/>
    </source>
</evidence>
<feature type="active site" description="Proton donor" evidence="9 10">
    <location>
        <position position="207"/>
    </location>
</feature>
<evidence type="ECO:0000256" key="1">
    <source>
        <dbReference type="ARBA" id="ARBA00005031"/>
    </source>
</evidence>
<feature type="binding site" evidence="9">
    <location>
        <position position="166"/>
    </location>
    <ligand>
        <name>(2R)-2-phosphoglycerate</name>
        <dbReference type="ChEBI" id="CHEBI:58289"/>
    </ligand>
</feature>
<evidence type="ECO:0000259" key="13">
    <source>
        <dbReference type="SMART" id="SM01192"/>
    </source>
</evidence>
<evidence type="ECO:0000256" key="10">
    <source>
        <dbReference type="PIRSR" id="PIRSR001400-1"/>
    </source>
</evidence>